<proteinExistence type="predicted"/>
<reference evidence="2" key="1">
    <citation type="submission" date="2016-10" db="EMBL/GenBank/DDBJ databases">
        <authorList>
            <person name="Varghese N."/>
            <person name="Submissions S."/>
        </authorList>
    </citation>
    <scope>NUCLEOTIDE SEQUENCE [LARGE SCALE GENOMIC DNA]</scope>
    <source>
        <strain evidence="2">CGMCC 4.3516</strain>
    </source>
</reference>
<dbReference type="RefSeq" id="WP_245680871.1">
    <property type="nucleotide sequence ID" value="NZ_FNAD01000003.1"/>
</dbReference>
<accession>A0A1G6TQ31</accession>
<gene>
    <name evidence="1" type="ORF">SAMN05216270_10382</name>
</gene>
<name>A0A1G6TQ31_9ACTN</name>
<dbReference type="STRING" id="58114.SAMN05216270_10382"/>
<sequence>MRTFRIAAVASVGLLALAGCGTEQGAALFVGDERISESTVDGYVELAEEANTDPEIEAVNLDLAPNRESAVLCVLFSELGQAMDLPEPDTAAAVDDFDAECTRASGYLDAISADVEPRELTEDELAHMADLGAPFEQLAPEDQAAMEAYAALSDALAGYFEEYDVRVNPRYGVDAFPLLAEGAEGLFEVEIPQR</sequence>
<dbReference type="Proteomes" id="UP000198949">
    <property type="component" value="Unassembled WGS sequence"/>
</dbReference>
<dbReference type="EMBL" id="FNAD01000003">
    <property type="protein sequence ID" value="SDD30984.1"/>
    <property type="molecule type" value="Genomic_DNA"/>
</dbReference>
<dbReference type="AlphaFoldDB" id="A0A1G6TQ31"/>
<organism evidence="1 2">
    <name type="scientific">Glycomyces harbinensis</name>
    <dbReference type="NCBI Taxonomy" id="58114"/>
    <lineage>
        <taxon>Bacteria</taxon>
        <taxon>Bacillati</taxon>
        <taxon>Actinomycetota</taxon>
        <taxon>Actinomycetes</taxon>
        <taxon>Glycomycetales</taxon>
        <taxon>Glycomycetaceae</taxon>
        <taxon>Glycomyces</taxon>
    </lineage>
</organism>
<protein>
    <recommendedName>
        <fullName evidence="3">SurA N-terminal domain-containing protein</fullName>
    </recommendedName>
</protein>
<dbReference type="PROSITE" id="PS51257">
    <property type="entry name" value="PROKAR_LIPOPROTEIN"/>
    <property type="match status" value="1"/>
</dbReference>
<evidence type="ECO:0000313" key="2">
    <source>
        <dbReference type="Proteomes" id="UP000198949"/>
    </source>
</evidence>
<evidence type="ECO:0008006" key="3">
    <source>
        <dbReference type="Google" id="ProtNLM"/>
    </source>
</evidence>
<evidence type="ECO:0000313" key="1">
    <source>
        <dbReference type="EMBL" id="SDD30984.1"/>
    </source>
</evidence>
<keyword evidence="2" id="KW-1185">Reference proteome</keyword>